<dbReference type="KEGG" id="msil:METEAL_40490"/>
<evidence type="ECO:0000313" key="3">
    <source>
        <dbReference type="Proteomes" id="UP001238179"/>
    </source>
</evidence>
<accession>A0AA48GSI7</accession>
<dbReference type="RefSeq" id="WP_316413548.1">
    <property type="nucleotide sequence ID" value="NZ_AP027080.1"/>
</dbReference>
<protein>
    <recommendedName>
        <fullName evidence="1">3'-5' exonuclease domain-containing protein</fullName>
    </recommendedName>
</protein>
<proteinExistence type="predicted"/>
<evidence type="ECO:0000259" key="1">
    <source>
        <dbReference type="SMART" id="SM00474"/>
    </source>
</evidence>
<dbReference type="InterPro" id="IPR036397">
    <property type="entry name" value="RNaseH_sf"/>
</dbReference>
<dbReference type="InterPro" id="IPR051086">
    <property type="entry name" value="RNase_D-like"/>
</dbReference>
<dbReference type="GO" id="GO:0003676">
    <property type="term" value="F:nucleic acid binding"/>
    <property type="evidence" value="ECO:0007669"/>
    <property type="project" value="InterPro"/>
</dbReference>
<dbReference type="SUPFAM" id="SSF53098">
    <property type="entry name" value="Ribonuclease H-like"/>
    <property type="match status" value="1"/>
</dbReference>
<gene>
    <name evidence="2" type="ORF">METEAL_40490</name>
</gene>
<reference evidence="3" key="1">
    <citation type="journal article" date="2023" name="Int. J. Syst. Evol. Microbiol.">
        <title>Mesoterricola silvestris gen. nov., sp. nov., Mesoterricola sediminis sp. nov., Geothrix oryzae sp. nov., Geothrix edaphica sp. nov., Geothrix rubra sp. nov., and Geothrix limicola sp. nov., six novel members of Acidobacteriota isolated from soils.</title>
        <authorList>
            <person name="Itoh H."/>
            <person name="Sugisawa Y."/>
            <person name="Mise K."/>
            <person name="Xu Z."/>
            <person name="Kuniyasu M."/>
            <person name="Ushijima N."/>
            <person name="Kawano K."/>
            <person name="Kobayashi E."/>
            <person name="Shiratori Y."/>
            <person name="Masuda Y."/>
            <person name="Senoo K."/>
        </authorList>
    </citation>
    <scope>NUCLEOTIDE SEQUENCE [LARGE SCALE GENOMIC DNA]</scope>
    <source>
        <strain evidence="3">W79</strain>
    </source>
</reference>
<feature type="domain" description="3'-5' exonuclease" evidence="1">
    <location>
        <begin position="10"/>
        <end position="176"/>
    </location>
</feature>
<dbReference type="GO" id="GO:0008408">
    <property type="term" value="F:3'-5' exonuclease activity"/>
    <property type="evidence" value="ECO:0007669"/>
    <property type="project" value="InterPro"/>
</dbReference>
<dbReference type="Pfam" id="PF01612">
    <property type="entry name" value="DNA_pol_A_exo1"/>
    <property type="match status" value="1"/>
</dbReference>
<dbReference type="PANTHER" id="PTHR47649">
    <property type="entry name" value="RIBONUCLEASE D"/>
    <property type="match status" value="1"/>
</dbReference>
<dbReference type="SMART" id="SM00474">
    <property type="entry name" value="35EXOc"/>
    <property type="match status" value="1"/>
</dbReference>
<dbReference type="EMBL" id="AP027080">
    <property type="protein sequence ID" value="BDU74875.1"/>
    <property type="molecule type" value="Genomic_DNA"/>
</dbReference>
<name>A0AA48GSI7_9BACT</name>
<dbReference type="Gene3D" id="3.30.420.10">
    <property type="entry name" value="Ribonuclease H-like superfamily/Ribonuclease H"/>
    <property type="match status" value="1"/>
</dbReference>
<dbReference type="InterPro" id="IPR002562">
    <property type="entry name" value="3'-5'_exonuclease_dom"/>
</dbReference>
<organism evidence="2 3">
    <name type="scientific">Mesoterricola silvestris</name>
    <dbReference type="NCBI Taxonomy" id="2927979"/>
    <lineage>
        <taxon>Bacteria</taxon>
        <taxon>Pseudomonadati</taxon>
        <taxon>Acidobacteriota</taxon>
        <taxon>Holophagae</taxon>
        <taxon>Holophagales</taxon>
        <taxon>Holophagaceae</taxon>
        <taxon>Mesoterricola</taxon>
    </lineage>
</organism>
<dbReference type="GO" id="GO:0006139">
    <property type="term" value="P:nucleobase-containing compound metabolic process"/>
    <property type="evidence" value="ECO:0007669"/>
    <property type="project" value="InterPro"/>
</dbReference>
<dbReference type="Proteomes" id="UP001238179">
    <property type="component" value="Chromosome"/>
</dbReference>
<keyword evidence="3" id="KW-1185">Reference proteome</keyword>
<dbReference type="InterPro" id="IPR012337">
    <property type="entry name" value="RNaseH-like_sf"/>
</dbReference>
<dbReference type="AlphaFoldDB" id="A0AA48GSI7"/>
<dbReference type="PANTHER" id="PTHR47649:SF1">
    <property type="entry name" value="RIBONUCLEASE D"/>
    <property type="match status" value="1"/>
</dbReference>
<sequence length="295" mass="33543">MSLAHFDLPTSYVDSPETLAEALPHWFAANLLAVDIECSLTGFHHCVLALLQVATHDRSWLVDPIAIPQLMKPTLEAMAEVPWIVHDFSGDGIVFKRIYDVVPSSVMDTMLLARTLGYPQPGLKTMARLKLGVEIPKEEQDSNWMYRPLRPAQISYAARDAALLLPLLRTLAIEADARRDDPEVGPRLAQLPGEMRRTIQRVRSYRPPTDHPVVDKVRHMGLGDTAVERARRLTHLRHLWGNQGDVAAVMELGNRWILARLEHPPKSREALERCIPNPRFRRTRLDELWAVFESK</sequence>
<evidence type="ECO:0000313" key="2">
    <source>
        <dbReference type="EMBL" id="BDU74875.1"/>
    </source>
</evidence>